<sequence length="146" mass="16844">MFSMKMSKLLRSDLYVQPTPVMIKDYSYHNKSLNNDLESNTLAVQQIEASEALFDFLFFSLSIPNDTVASPYPMAPPIKYKTNVAKLQAMKAKCSRYYAKCREEILAKRREKYHINKNRQKDDDGSDNKHTGDDLDKGGDECRYIS</sequence>
<proteinExistence type="predicted"/>
<dbReference type="OrthoDB" id="2671598at2759"/>
<feature type="region of interest" description="Disordered" evidence="1">
    <location>
        <begin position="112"/>
        <end position="146"/>
    </location>
</feature>
<reference evidence="2" key="1">
    <citation type="journal article" date="2020" name="New Phytol.">
        <title>Comparative genomics reveals dynamic genome evolution in host specialist ectomycorrhizal fungi.</title>
        <authorList>
            <person name="Lofgren L.A."/>
            <person name="Nguyen N.H."/>
            <person name="Vilgalys R."/>
            <person name="Ruytinx J."/>
            <person name="Liao H.L."/>
            <person name="Branco S."/>
            <person name="Kuo A."/>
            <person name="LaButti K."/>
            <person name="Lipzen A."/>
            <person name="Andreopoulos W."/>
            <person name="Pangilinan J."/>
            <person name="Riley R."/>
            <person name="Hundley H."/>
            <person name="Na H."/>
            <person name="Barry K."/>
            <person name="Grigoriev I.V."/>
            <person name="Stajich J.E."/>
            <person name="Kennedy P.G."/>
        </authorList>
    </citation>
    <scope>NUCLEOTIDE SEQUENCE</scope>
    <source>
        <strain evidence="2">FC423</strain>
    </source>
</reference>
<dbReference type="RefSeq" id="XP_041290645.1">
    <property type="nucleotide sequence ID" value="XM_041433896.1"/>
</dbReference>
<dbReference type="GeneID" id="64696155"/>
<evidence type="ECO:0000313" key="2">
    <source>
        <dbReference type="EMBL" id="KAG2103748.1"/>
    </source>
</evidence>
<dbReference type="Proteomes" id="UP000823399">
    <property type="component" value="Unassembled WGS sequence"/>
</dbReference>
<comment type="caution">
    <text evidence="2">The sequence shown here is derived from an EMBL/GenBank/DDBJ whole genome shotgun (WGS) entry which is preliminary data.</text>
</comment>
<evidence type="ECO:0000313" key="3">
    <source>
        <dbReference type="Proteomes" id="UP000823399"/>
    </source>
</evidence>
<protein>
    <submittedName>
        <fullName evidence="2">Uncharacterized protein</fullName>
    </submittedName>
</protein>
<organism evidence="2 3">
    <name type="scientific">Suillus discolor</name>
    <dbReference type="NCBI Taxonomy" id="1912936"/>
    <lineage>
        <taxon>Eukaryota</taxon>
        <taxon>Fungi</taxon>
        <taxon>Dikarya</taxon>
        <taxon>Basidiomycota</taxon>
        <taxon>Agaricomycotina</taxon>
        <taxon>Agaricomycetes</taxon>
        <taxon>Agaricomycetidae</taxon>
        <taxon>Boletales</taxon>
        <taxon>Suillineae</taxon>
        <taxon>Suillaceae</taxon>
        <taxon>Suillus</taxon>
    </lineage>
</organism>
<dbReference type="AlphaFoldDB" id="A0A9P7F291"/>
<keyword evidence="3" id="KW-1185">Reference proteome</keyword>
<feature type="compositionally biased region" description="Basic and acidic residues" evidence="1">
    <location>
        <begin position="119"/>
        <end position="146"/>
    </location>
</feature>
<gene>
    <name evidence="2" type="ORF">F5147DRAFT_654655</name>
</gene>
<name>A0A9P7F291_9AGAM</name>
<dbReference type="EMBL" id="JABBWM010000043">
    <property type="protein sequence ID" value="KAG2103748.1"/>
    <property type="molecule type" value="Genomic_DNA"/>
</dbReference>
<accession>A0A9P7F291</accession>
<evidence type="ECO:0000256" key="1">
    <source>
        <dbReference type="SAM" id="MobiDB-lite"/>
    </source>
</evidence>